<protein>
    <submittedName>
        <fullName evidence="1">Uncharacterized protein</fullName>
    </submittedName>
</protein>
<sequence length="576" mass="61203">MDDAQVAFEDLNGALKQVVSDAPGAFLKPFVAGGAPQALLAKAAGVLEAREREQLSLKQIGTTRASIEALEANAINDDEVLATLAVVKSSLAEVRADVEKNAAPAAILDQISDLDERFQLAGRRLVMMEIASDFASAAATWCDEVRSSGASEIMLDPPGAMEVAEDGSARKALLGTLANVLSPRMLEECGICYDAQVAFANLTSSAQRPALESAKLLRQVKSDIIAHRKLLQDVFLVMLPDDFEQLVAQVFGKDVQAEWVTTARSFSEMIFPVLVKGEAASGAEKRILDASTHVQRLLTSEVIALGTKPDGSAETPSEYVVVLLAMVGVATASSKLARIAADLELKPLDSARALKILDASSNALLMTVRGQWNGVDLSPEKVDETMGWACRVVDDGGGNSAELLEGSPPGPWGAIVAAKLKEVESLYDSRVAAVTEIMQKVSSSLADMKAALPDLQDTPDSMTAFTKAAFDASLIKNAEVALKEFTKAKAAALQIGIGDHVYSPTENELGFVRGRVACVSAICPLQNPKITSKDKKGRALQKQLEAVGKLIAQNTKTYDSAVPKWLVGRIKVAESM</sequence>
<accession>A0ABN9Y036</accession>
<keyword evidence="2" id="KW-1185">Reference proteome</keyword>
<gene>
    <name evidence="1" type="ORF">PCOR1329_LOCUS80302</name>
</gene>
<reference evidence="1" key="1">
    <citation type="submission" date="2023-10" db="EMBL/GenBank/DDBJ databases">
        <authorList>
            <person name="Chen Y."/>
            <person name="Shah S."/>
            <person name="Dougan E. K."/>
            <person name="Thang M."/>
            <person name="Chan C."/>
        </authorList>
    </citation>
    <scope>NUCLEOTIDE SEQUENCE [LARGE SCALE GENOMIC DNA]</scope>
</reference>
<organism evidence="1 2">
    <name type="scientific">Prorocentrum cordatum</name>
    <dbReference type="NCBI Taxonomy" id="2364126"/>
    <lineage>
        <taxon>Eukaryota</taxon>
        <taxon>Sar</taxon>
        <taxon>Alveolata</taxon>
        <taxon>Dinophyceae</taxon>
        <taxon>Prorocentrales</taxon>
        <taxon>Prorocentraceae</taxon>
        <taxon>Prorocentrum</taxon>
    </lineage>
</organism>
<evidence type="ECO:0000313" key="1">
    <source>
        <dbReference type="EMBL" id="CAK0904197.1"/>
    </source>
</evidence>
<dbReference type="EMBL" id="CAUYUJ010021370">
    <property type="protein sequence ID" value="CAK0904197.1"/>
    <property type="molecule type" value="Genomic_DNA"/>
</dbReference>
<comment type="caution">
    <text evidence="1">The sequence shown here is derived from an EMBL/GenBank/DDBJ whole genome shotgun (WGS) entry which is preliminary data.</text>
</comment>
<dbReference type="Proteomes" id="UP001189429">
    <property type="component" value="Unassembled WGS sequence"/>
</dbReference>
<proteinExistence type="predicted"/>
<name>A0ABN9Y036_9DINO</name>
<evidence type="ECO:0000313" key="2">
    <source>
        <dbReference type="Proteomes" id="UP001189429"/>
    </source>
</evidence>